<dbReference type="AlphaFoldDB" id="A0ABD5QVR9"/>
<gene>
    <name evidence="3" type="ORF">ACFPJA_15775</name>
</gene>
<evidence type="ECO:0000313" key="4">
    <source>
        <dbReference type="Proteomes" id="UP001596145"/>
    </source>
</evidence>
<protein>
    <recommendedName>
        <fullName evidence="5">Flagellin</fullName>
    </recommendedName>
</protein>
<dbReference type="Proteomes" id="UP001596145">
    <property type="component" value="Unassembled WGS sequence"/>
</dbReference>
<evidence type="ECO:0000313" key="3">
    <source>
        <dbReference type="EMBL" id="MFC5136173.1"/>
    </source>
</evidence>
<dbReference type="InterPro" id="IPR055690">
    <property type="entry name" value="DUF7266"/>
</dbReference>
<keyword evidence="2" id="KW-0472">Membrane</keyword>
<dbReference type="EMBL" id="JBHSKV010000021">
    <property type="protein sequence ID" value="MFC5136173.1"/>
    <property type="molecule type" value="Genomic_DNA"/>
</dbReference>
<evidence type="ECO:0008006" key="5">
    <source>
        <dbReference type="Google" id="ProtNLM"/>
    </source>
</evidence>
<sequence>MRNSNELADPSGPNDPDDPSDPNGSLRGDDRAVSTTVGYVLTLAIGAVLLSGVVIGVGGVVDSQTDRAVRGDLTVVGEKLAAELEGADRLARLAEAGRTDPDIDLDDANATATVDVDLPGRVAGIPYTVEIVDDPDSEVILRTTRPDVILRIPYRSDTTVENTTLRGGPVRITYVANETDPSDGTLEVTER</sequence>
<evidence type="ECO:0000256" key="2">
    <source>
        <dbReference type="SAM" id="Phobius"/>
    </source>
</evidence>
<feature type="region of interest" description="Disordered" evidence="1">
    <location>
        <begin position="1"/>
        <end position="30"/>
    </location>
</feature>
<organism evidence="3 4">
    <name type="scientific">Halorubrum glutamatedens</name>
    <dbReference type="NCBI Taxonomy" id="2707018"/>
    <lineage>
        <taxon>Archaea</taxon>
        <taxon>Methanobacteriati</taxon>
        <taxon>Methanobacteriota</taxon>
        <taxon>Stenosarchaea group</taxon>
        <taxon>Halobacteria</taxon>
        <taxon>Halobacteriales</taxon>
        <taxon>Haloferacaceae</taxon>
        <taxon>Halorubrum</taxon>
    </lineage>
</organism>
<proteinExistence type="predicted"/>
<feature type="transmembrane region" description="Helical" evidence="2">
    <location>
        <begin position="37"/>
        <end position="61"/>
    </location>
</feature>
<comment type="caution">
    <text evidence="3">The sequence shown here is derived from an EMBL/GenBank/DDBJ whole genome shotgun (WGS) entry which is preliminary data.</text>
</comment>
<keyword evidence="2" id="KW-1133">Transmembrane helix</keyword>
<evidence type="ECO:0000256" key="1">
    <source>
        <dbReference type="SAM" id="MobiDB-lite"/>
    </source>
</evidence>
<reference evidence="3 4" key="1">
    <citation type="journal article" date="2019" name="Int. J. Syst. Evol. Microbiol.">
        <title>The Global Catalogue of Microorganisms (GCM) 10K type strain sequencing project: providing services to taxonomists for standard genome sequencing and annotation.</title>
        <authorList>
            <consortium name="The Broad Institute Genomics Platform"/>
            <consortium name="The Broad Institute Genome Sequencing Center for Infectious Disease"/>
            <person name="Wu L."/>
            <person name="Ma J."/>
        </authorList>
    </citation>
    <scope>NUCLEOTIDE SEQUENCE [LARGE SCALE GENOMIC DNA]</scope>
    <source>
        <strain evidence="3 4">CGMCC 1.16026</strain>
    </source>
</reference>
<name>A0ABD5QVR9_9EURY</name>
<dbReference type="Pfam" id="PF23928">
    <property type="entry name" value="DUF7266"/>
    <property type="match status" value="1"/>
</dbReference>
<accession>A0ABD5QVR9</accession>
<dbReference type="RefSeq" id="WP_238987665.1">
    <property type="nucleotide sequence ID" value="NZ_JBHSKV010000021.1"/>
</dbReference>
<keyword evidence="4" id="KW-1185">Reference proteome</keyword>
<keyword evidence="2" id="KW-0812">Transmembrane</keyword>